<dbReference type="AlphaFoldDB" id="A0A9D4B2H0"/>
<keyword evidence="2 5" id="KW-0812">Transmembrane</keyword>
<keyword evidence="8" id="KW-1185">Reference proteome</keyword>
<organism evidence="7 8">
    <name type="scientific">Mauremys mutica</name>
    <name type="common">yellowpond turtle</name>
    <dbReference type="NCBI Taxonomy" id="74926"/>
    <lineage>
        <taxon>Eukaryota</taxon>
        <taxon>Metazoa</taxon>
        <taxon>Chordata</taxon>
        <taxon>Craniata</taxon>
        <taxon>Vertebrata</taxon>
        <taxon>Euteleostomi</taxon>
        <taxon>Archelosauria</taxon>
        <taxon>Testudinata</taxon>
        <taxon>Testudines</taxon>
        <taxon>Cryptodira</taxon>
        <taxon>Durocryptodira</taxon>
        <taxon>Testudinoidea</taxon>
        <taxon>Geoemydidae</taxon>
        <taxon>Geoemydinae</taxon>
        <taxon>Mauremys</taxon>
    </lineage>
</organism>
<evidence type="ECO:0000256" key="3">
    <source>
        <dbReference type="ARBA" id="ARBA00022989"/>
    </source>
</evidence>
<keyword evidence="4 5" id="KW-0472">Membrane</keyword>
<keyword evidence="5" id="KW-0337">GPI-anchor biosynthesis</keyword>
<dbReference type="EC" id="2.3.-.-" evidence="5"/>
<comment type="subcellular location">
    <subcellularLocation>
        <location evidence="5">Endoplasmic reticulum membrane</location>
        <topology evidence="5">Multi-pass membrane protein</topology>
    </subcellularLocation>
    <subcellularLocation>
        <location evidence="1">Membrane</location>
        <topology evidence="1">Multi-pass membrane protein</topology>
    </subcellularLocation>
</comment>
<feature type="transmembrane region" description="Helical" evidence="5">
    <location>
        <begin position="269"/>
        <end position="289"/>
    </location>
</feature>
<gene>
    <name evidence="7" type="ORF">KIL84_000444</name>
</gene>
<keyword evidence="3 5" id="KW-1133">Transmembrane helix</keyword>
<feature type="transmembrane region" description="Helical" evidence="5">
    <location>
        <begin position="542"/>
        <end position="561"/>
    </location>
</feature>
<protein>
    <recommendedName>
        <fullName evidence="5">Phosphatidylinositol-glycan biosynthesis class W protein</fullName>
        <ecNumber evidence="5">2.3.-.-</ecNumber>
    </recommendedName>
</protein>
<feature type="region of interest" description="Disordered" evidence="6">
    <location>
        <begin position="26"/>
        <end position="46"/>
    </location>
</feature>
<evidence type="ECO:0000313" key="7">
    <source>
        <dbReference type="EMBL" id="KAH1179113.1"/>
    </source>
</evidence>
<feature type="transmembrane region" description="Helical" evidence="5">
    <location>
        <begin position="516"/>
        <end position="536"/>
    </location>
</feature>
<comment type="function">
    <text evidence="5">A acetyltransferase, which acetylates the inositol ring of phosphatidylinositol during biosynthesis of GPI-anchor.</text>
</comment>
<sequence length="571" mass="65334">MVKMFGGNRVLIYLLDLNFGRLPPEVKPSRSERESETNGRLQRQGGRTSFNKQIPFCTEKAHGRRMSQKLLKEAFISNLNGTSLLEISIGLTLAPLCIACRGLLLILYKLHNGRSLRSRKYHLLLDFTVLVAPFVLGCTILSPILHLLPITIGAFCAGLFYKIYNRRNHYIRTPPKQIIHDFLKTSLEPDYIPSITVFRVYVNVLTAINILAVDFPQYPRRYAKTETYGTGAMDFGVGAFIFGNALVCPEVRQKTGVVQSKFSCLARQLLSVWPLVFLGLGRLISVKAVEYHEHFSEYGVHWNFFFTLAIVRMTASLLLTLFPTNKSWIVAVILAVFYQLILDTTHLKMFVLYGSDGKDTRLGFLNANREGVFSLYGYLAIYMASVQVGLYVLKKRTLVKDWIEVICFFLLTVFILFIFLHMSQVYVEPVSRRMANLSFCIWIVAQCLTFFICFLVTDLILVFTKLLVNGSRVPCCWNFTQPPTTNTKHDSEPASIKRERKWLSICIINAIDKNQLVFFLLANVMTGIVNMMIDTIHSNTSFTLFVLHLYMFTNCLIMYILHAKNILLKCW</sequence>
<dbReference type="GO" id="GO:0072659">
    <property type="term" value="P:protein localization to plasma membrane"/>
    <property type="evidence" value="ECO:0007669"/>
    <property type="project" value="TreeGrafter"/>
</dbReference>
<evidence type="ECO:0000256" key="5">
    <source>
        <dbReference type="RuleBase" id="RU280819"/>
    </source>
</evidence>
<name>A0A9D4B2H0_9SAUR</name>
<comment type="caution">
    <text evidence="7">The sequence shown here is derived from an EMBL/GenBank/DDBJ whole genome shotgun (WGS) entry which is preliminary data.</text>
</comment>
<evidence type="ECO:0000256" key="4">
    <source>
        <dbReference type="ARBA" id="ARBA00023136"/>
    </source>
</evidence>
<dbReference type="InterPro" id="IPR009447">
    <property type="entry name" value="PIGW/GWT1"/>
</dbReference>
<comment type="pathway">
    <text evidence="5">Glycolipid biosynthesis; glycosylphosphatidylinositol-anchor biosynthesis.</text>
</comment>
<keyword evidence="5" id="KW-0256">Endoplasmic reticulum</keyword>
<feature type="transmembrane region" description="Helical" evidence="5">
    <location>
        <begin position="373"/>
        <end position="393"/>
    </location>
</feature>
<feature type="transmembrane region" description="Helical" evidence="5">
    <location>
        <begin position="301"/>
        <end position="322"/>
    </location>
</feature>
<comment type="similarity">
    <text evidence="5">Belongs to the PIGW family.</text>
</comment>
<dbReference type="PANTHER" id="PTHR20661">
    <property type="entry name" value="PHOSPHATIDYLINOSITOL-GLYCAN BIOSYNTHESIS CLASS W PROTEIN"/>
    <property type="match status" value="1"/>
</dbReference>
<dbReference type="Proteomes" id="UP000827986">
    <property type="component" value="Unassembled WGS sequence"/>
</dbReference>
<feature type="transmembrane region" description="Helical" evidence="5">
    <location>
        <begin position="123"/>
        <end position="142"/>
    </location>
</feature>
<dbReference type="EMBL" id="JAHDVG010000473">
    <property type="protein sequence ID" value="KAH1179113.1"/>
    <property type="molecule type" value="Genomic_DNA"/>
</dbReference>
<evidence type="ECO:0000256" key="6">
    <source>
        <dbReference type="SAM" id="MobiDB-lite"/>
    </source>
</evidence>
<evidence type="ECO:0000256" key="2">
    <source>
        <dbReference type="ARBA" id="ARBA00022692"/>
    </source>
</evidence>
<reference evidence="7" key="1">
    <citation type="submission" date="2021-09" db="EMBL/GenBank/DDBJ databases">
        <title>The genome of Mauremys mutica provides insights into the evolution of semi-aquatic lifestyle.</title>
        <authorList>
            <person name="Gong S."/>
            <person name="Gao Y."/>
        </authorList>
    </citation>
    <scope>NUCLEOTIDE SEQUENCE</scope>
    <source>
        <strain evidence="7">MM-2020</strain>
        <tissue evidence="7">Muscle</tissue>
    </source>
</reference>
<feature type="transmembrane region" description="Helical" evidence="5">
    <location>
        <begin position="439"/>
        <end position="463"/>
    </location>
</feature>
<proteinExistence type="inferred from homology"/>
<feature type="compositionally biased region" description="Basic and acidic residues" evidence="6">
    <location>
        <begin position="27"/>
        <end position="37"/>
    </location>
</feature>
<feature type="transmembrane region" description="Helical" evidence="5">
    <location>
        <begin position="87"/>
        <end position="111"/>
    </location>
</feature>
<feature type="transmembrane region" description="Helical" evidence="5">
    <location>
        <begin position="148"/>
        <end position="164"/>
    </location>
</feature>
<accession>A0A9D4B2H0</accession>
<evidence type="ECO:0000256" key="1">
    <source>
        <dbReference type="ARBA" id="ARBA00004141"/>
    </source>
</evidence>
<keyword evidence="5" id="KW-0012">Acyltransferase</keyword>
<feature type="transmembrane region" description="Helical" evidence="5">
    <location>
        <begin position="329"/>
        <end position="353"/>
    </location>
</feature>
<dbReference type="GO" id="GO:0006506">
    <property type="term" value="P:GPI anchor biosynthetic process"/>
    <property type="evidence" value="ECO:0007669"/>
    <property type="project" value="UniProtKB-KW"/>
</dbReference>
<feature type="transmembrane region" description="Helical" evidence="5">
    <location>
        <begin position="405"/>
        <end position="427"/>
    </location>
</feature>
<dbReference type="GO" id="GO:0005789">
    <property type="term" value="C:endoplasmic reticulum membrane"/>
    <property type="evidence" value="ECO:0007669"/>
    <property type="project" value="UniProtKB-SubCell"/>
</dbReference>
<evidence type="ECO:0000313" key="8">
    <source>
        <dbReference type="Proteomes" id="UP000827986"/>
    </source>
</evidence>
<dbReference type="PANTHER" id="PTHR20661:SF0">
    <property type="entry name" value="PHOSPHATIDYLINOSITOL-GLYCAN BIOSYNTHESIS CLASS W PROTEIN"/>
    <property type="match status" value="1"/>
</dbReference>
<dbReference type="Pfam" id="PF06423">
    <property type="entry name" value="GWT1"/>
    <property type="match status" value="1"/>
</dbReference>
<keyword evidence="5" id="KW-0808">Transferase</keyword>
<dbReference type="GO" id="GO:0032216">
    <property type="term" value="F:glucosaminyl-phosphatidylinositol O-acyltransferase activity"/>
    <property type="evidence" value="ECO:0007669"/>
    <property type="project" value="TreeGrafter"/>
</dbReference>